<name>A0A327MC93_9PROT</name>
<feature type="transmembrane region" description="Helical" evidence="8">
    <location>
        <begin position="278"/>
        <end position="300"/>
    </location>
</feature>
<dbReference type="CDD" id="cd17320">
    <property type="entry name" value="MFS_MdfA_MDR_like"/>
    <property type="match status" value="1"/>
</dbReference>
<evidence type="ECO:0000256" key="2">
    <source>
        <dbReference type="ARBA" id="ARBA00006236"/>
    </source>
</evidence>
<dbReference type="GO" id="GO:0042910">
    <property type="term" value="F:xenobiotic transmembrane transporter activity"/>
    <property type="evidence" value="ECO:0007669"/>
    <property type="project" value="InterPro"/>
</dbReference>
<dbReference type="Proteomes" id="UP000249065">
    <property type="component" value="Unassembled WGS sequence"/>
</dbReference>
<dbReference type="PANTHER" id="PTHR23502:SF132">
    <property type="entry name" value="POLYAMINE TRANSPORTER 2-RELATED"/>
    <property type="match status" value="1"/>
</dbReference>
<feature type="transmembrane region" description="Helical" evidence="8">
    <location>
        <begin position="134"/>
        <end position="156"/>
    </location>
</feature>
<dbReference type="PANTHER" id="PTHR23502">
    <property type="entry name" value="MAJOR FACILITATOR SUPERFAMILY"/>
    <property type="match status" value="1"/>
</dbReference>
<proteinExistence type="inferred from homology"/>
<dbReference type="Pfam" id="PF07690">
    <property type="entry name" value="MFS_1"/>
    <property type="match status" value="1"/>
</dbReference>
<dbReference type="InterPro" id="IPR036259">
    <property type="entry name" value="MFS_trans_sf"/>
</dbReference>
<organism evidence="10 11">
    <name type="scientific">Roseicella frigidaeris</name>
    <dbReference type="NCBI Taxonomy" id="2230885"/>
    <lineage>
        <taxon>Bacteria</taxon>
        <taxon>Pseudomonadati</taxon>
        <taxon>Pseudomonadota</taxon>
        <taxon>Alphaproteobacteria</taxon>
        <taxon>Acetobacterales</taxon>
        <taxon>Roseomonadaceae</taxon>
        <taxon>Roseicella</taxon>
    </lineage>
</organism>
<feature type="transmembrane region" description="Helical" evidence="8">
    <location>
        <begin position="248"/>
        <end position="266"/>
    </location>
</feature>
<feature type="transmembrane region" description="Helical" evidence="8">
    <location>
        <begin position="44"/>
        <end position="64"/>
    </location>
</feature>
<dbReference type="GO" id="GO:0005886">
    <property type="term" value="C:plasma membrane"/>
    <property type="evidence" value="ECO:0007669"/>
    <property type="project" value="UniProtKB-SubCell"/>
</dbReference>
<evidence type="ECO:0000256" key="8">
    <source>
        <dbReference type="RuleBase" id="RU365088"/>
    </source>
</evidence>
<keyword evidence="4" id="KW-1003">Cell membrane</keyword>
<comment type="caution">
    <text evidence="10">The sequence shown here is derived from an EMBL/GenBank/DDBJ whole genome shotgun (WGS) entry which is preliminary data.</text>
</comment>
<keyword evidence="8" id="KW-0997">Cell inner membrane</keyword>
<feature type="transmembrane region" description="Helical" evidence="8">
    <location>
        <begin position="306"/>
        <end position="330"/>
    </location>
</feature>
<dbReference type="PROSITE" id="PS50850">
    <property type="entry name" value="MFS"/>
    <property type="match status" value="1"/>
</dbReference>
<evidence type="ECO:0000256" key="5">
    <source>
        <dbReference type="ARBA" id="ARBA00022692"/>
    </source>
</evidence>
<feature type="transmembrane region" description="Helical" evidence="8">
    <location>
        <begin position="101"/>
        <end position="122"/>
    </location>
</feature>
<comment type="subcellular location">
    <subcellularLocation>
        <location evidence="8">Cell inner membrane</location>
        <topology evidence="8">Multi-pass membrane protein</topology>
    </subcellularLocation>
    <subcellularLocation>
        <location evidence="1">Cell membrane</location>
        <topology evidence="1">Multi-pass membrane protein</topology>
    </subcellularLocation>
</comment>
<evidence type="ECO:0000256" key="1">
    <source>
        <dbReference type="ARBA" id="ARBA00004651"/>
    </source>
</evidence>
<gene>
    <name evidence="10" type="ORF">DOO78_17495</name>
</gene>
<dbReference type="InterPro" id="IPR020846">
    <property type="entry name" value="MFS_dom"/>
</dbReference>
<evidence type="ECO:0000256" key="6">
    <source>
        <dbReference type="ARBA" id="ARBA00022989"/>
    </source>
</evidence>
<feature type="transmembrane region" description="Helical" evidence="8">
    <location>
        <begin position="162"/>
        <end position="184"/>
    </location>
</feature>
<dbReference type="Gene3D" id="1.20.1720.10">
    <property type="entry name" value="Multidrug resistance protein D"/>
    <property type="match status" value="1"/>
</dbReference>
<feature type="transmembrane region" description="Helical" evidence="8">
    <location>
        <begin position="76"/>
        <end position="95"/>
    </location>
</feature>
<dbReference type="OrthoDB" id="9800416at2"/>
<feature type="transmembrane region" description="Helical" evidence="8">
    <location>
        <begin position="342"/>
        <end position="361"/>
    </location>
</feature>
<feature type="transmembrane region" description="Helical" evidence="8">
    <location>
        <begin position="12"/>
        <end position="32"/>
    </location>
</feature>
<dbReference type="AlphaFoldDB" id="A0A327MC93"/>
<keyword evidence="3 8" id="KW-0813">Transport</keyword>
<dbReference type="SUPFAM" id="SSF103473">
    <property type="entry name" value="MFS general substrate transporter"/>
    <property type="match status" value="1"/>
</dbReference>
<dbReference type="InterPro" id="IPR011701">
    <property type="entry name" value="MFS"/>
</dbReference>
<dbReference type="RefSeq" id="WP_111471151.1">
    <property type="nucleotide sequence ID" value="NZ_QLIX01000014.1"/>
</dbReference>
<protein>
    <recommendedName>
        <fullName evidence="8">Bcr/CflA family efflux transporter</fullName>
    </recommendedName>
</protein>
<keyword evidence="5 8" id="KW-0812">Transmembrane</keyword>
<keyword evidence="6 8" id="KW-1133">Transmembrane helix</keyword>
<evidence type="ECO:0000256" key="4">
    <source>
        <dbReference type="ARBA" id="ARBA00022475"/>
    </source>
</evidence>
<feature type="transmembrane region" description="Helical" evidence="8">
    <location>
        <begin position="205"/>
        <end position="228"/>
    </location>
</feature>
<comment type="similarity">
    <text evidence="2 8">Belongs to the major facilitator superfamily. Bcr/CmlA family.</text>
</comment>
<sequence>MAQPRRREPPLWLLVLITLSGTMAMHMFVPALPEAAADLGASVAAMQATISLYILGLAAGQLVCGPLSDRLGRRPTLLWGLGLFTLGGLVAALAPGVRLLIAARLFQALGGCAGLVLGRAMARDTATADDVVRRMALLTLMMMTGPALAPLIGGLLASTLGWRAILVLLTGFGLANLLLSWRLLPETGQRGSGPGARALWRAWRGLLTSPAFLGYAIGGGCATTSMYAFVAAAPFVFVAELHRPVEEVGLYLGMLILGMACGNLLIGRLLGRVRAEGLMVGANLLSLASAATLLGAVLLGRLSVPVVMGLMLVFTFGVGMASPTALTKAVGVDPKVIGSASGLYGFSQMAVGALCSALAGIGPDPALAAALVMTLASLCAQLGFWVALRREGRGA</sequence>
<keyword evidence="11" id="KW-1185">Reference proteome</keyword>
<accession>A0A327MC93</accession>
<dbReference type="GO" id="GO:1990961">
    <property type="term" value="P:xenobiotic detoxification by transmembrane export across the plasma membrane"/>
    <property type="evidence" value="ECO:0007669"/>
    <property type="project" value="InterPro"/>
</dbReference>
<keyword evidence="7 8" id="KW-0472">Membrane</keyword>
<evidence type="ECO:0000256" key="3">
    <source>
        <dbReference type="ARBA" id="ARBA00022448"/>
    </source>
</evidence>
<evidence type="ECO:0000313" key="10">
    <source>
        <dbReference type="EMBL" id="RAI57808.1"/>
    </source>
</evidence>
<evidence type="ECO:0000259" key="9">
    <source>
        <dbReference type="PROSITE" id="PS50850"/>
    </source>
</evidence>
<reference evidence="11" key="1">
    <citation type="submission" date="2018-06" db="EMBL/GenBank/DDBJ databases">
        <authorList>
            <person name="Khan S.A."/>
        </authorList>
    </citation>
    <scope>NUCLEOTIDE SEQUENCE [LARGE SCALE GENOMIC DNA]</scope>
    <source>
        <strain evidence="11">DB-1506</strain>
    </source>
</reference>
<evidence type="ECO:0000313" key="11">
    <source>
        <dbReference type="Proteomes" id="UP000249065"/>
    </source>
</evidence>
<feature type="domain" description="Major facilitator superfamily (MFS) profile" evidence="9">
    <location>
        <begin position="10"/>
        <end position="393"/>
    </location>
</feature>
<dbReference type="EMBL" id="QLIX01000014">
    <property type="protein sequence ID" value="RAI57808.1"/>
    <property type="molecule type" value="Genomic_DNA"/>
</dbReference>
<dbReference type="InterPro" id="IPR004812">
    <property type="entry name" value="Efflux_drug-R_Bcr/CmlA"/>
</dbReference>
<evidence type="ECO:0000256" key="7">
    <source>
        <dbReference type="ARBA" id="ARBA00023136"/>
    </source>
</evidence>
<dbReference type="NCBIfam" id="TIGR00710">
    <property type="entry name" value="efflux_Bcr_CflA"/>
    <property type="match status" value="1"/>
</dbReference>
<feature type="transmembrane region" description="Helical" evidence="8">
    <location>
        <begin position="367"/>
        <end position="388"/>
    </location>
</feature>
<dbReference type="PRINTS" id="PR01036">
    <property type="entry name" value="TCRTETB"/>
</dbReference>